<keyword evidence="3" id="KW-1185">Reference proteome</keyword>
<evidence type="ECO:0000313" key="2">
    <source>
        <dbReference type="EMBL" id="MFC4335161.1"/>
    </source>
</evidence>
<dbReference type="RefSeq" id="WP_380619583.1">
    <property type="nucleotide sequence ID" value="NZ_JBHSDK010000012.1"/>
</dbReference>
<feature type="domain" description="Rv3660c-like CheY-like N-terminal" evidence="1">
    <location>
        <begin position="10"/>
        <end position="111"/>
    </location>
</feature>
<dbReference type="EMBL" id="JBHSDK010000012">
    <property type="protein sequence ID" value="MFC4335161.1"/>
    <property type="molecule type" value="Genomic_DNA"/>
</dbReference>
<dbReference type="Pfam" id="PF26563">
    <property type="entry name" value="Rv3660c_N"/>
    <property type="match status" value="1"/>
</dbReference>
<comment type="caution">
    <text evidence="2">The sequence shown here is derived from an EMBL/GenBank/DDBJ whole genome shotgun (WGS) entry which is preliminary data.</text>
</comment>
<organism evidence="2 3">
    <name type="scientific">Salininema proteolyticum</name>
    <dbReference type="NCBI Taxonomy" id="1607685"/>
    <lineage>
        <taxon>Bacteria</taxon>
        <taxon>Bacillati</taxon>
        <taxon>Actinomycetota</taxon>
        <taxon>Actinomycetes</taxon>
        <taxon>Glycomycetales</taxon>
        <taxon>Glycomycetaceae</taxon>
        <taxon>Salininema</taxon>
    </lineage>
</organism>
<dbReference type="InterPro" id="IPR027417">
    <property type="entry name" value="P-loop_NTPase"/>
</dbReference>
<accession>A0ABV8TWJ3</accession>
<proteinExistence type="predicted"/>
<name>A0ABV8TWJ3_9ACTN</name>
<dbReference type="SUPFAM" id="SSF52540">
    <property type="entry name" value="P-loop containing nucleoside triphosphate hydrolases"/>
    <property type="match status" value="1"/>
</dbReference>
<evidence type="ECO:0000259" key="1">
    <source>
        <dbReference type="Pfam" id="PF26563"/>
    </source>
</evidence>
<sequence>MTTSLLLSDNHRIAHELAPLAESSGCPLTHLTGADDPRPLWAAAGIVFVDAPRVRSCLSLGLPPHPNVIVLHRENDPRSQWNQYLALGAEQVVAYPEGTRALVKLLDRTQRRSDDARVTAVQGTHSHAGATTLAGLLALARSERGPVLLIDCDTPSGGIDHRLGLADSPGWRWNALLDAAGEMNPERLLQGLPGRGGLHVLSHGPQSSAPPPRLLDSVINAARLSCDAVYLNISHAPDEAALAARDRADTVLLCAGQSRTTAPTARSTLDGIPVQDRVGIVVRKGSDKPDGPHPVWGTVPRIRRVDAQLVRRKLTRGSRRALTAFQKRLSTAVPA</sequence>
<protein>
    <submittedName>
        <fullName evidence="2">Septum site-determining protein Ssd</fullName>
    </submittedName>
</protein>
<dbReference type="InterPro" id="IPR059050">
    <property type="entry name" value="Rv3660c_N"/>
</dbReference>
<dbReference type="Gene3D" id="3.40.50.300">
    <property type="entry name" value="P-loop containing nucleotide triphosphate hydrolases"/>
    <property type="match status" value="1"/>
</dbReference>
<dbReference type="InterPro" id="IPR022521">
    <property type="entry name" value="Rv3660c"/>
</dbReference>
<evidence type="ECO:0000313" key="3">
    <source>
        <dbReference type="Proteomes" id="UP001595823"/>
    </source>
</evidence>
<reference evidence="3" key="1">
    <citation type="journal article" date="2019" name="Int. J. Syst. Evol. Microbiol.">
        <title>The Global Catalogue of Microorganisms (GCM) 10K type strain sequencing project: providing services to taxonomists for standard genome sequencing and annotation.</title>
        <authorList>
            <consortium name="The Broad Institute Genomics Platform"/>
            <consortium name="The Broad Institute Genome Sequencing Center for Infectious Disease"/>
            <person name="Wu L."/>
            <person name="Ma J."/>
        </authorList>
    </citation>
    <scope>NUCLEOTIDE SEQUENCE [LARGE SCALE GENOMIC DNA]</scope>
    <source>
        <strain evidence="3">IBRC-M 10908</strain>
    </source>
</reference>
<dbReference type="NCBIfam" id="TIGR03815">
    <property type="entry name" value="CpaE_hom_Actino"/>
    <property type="match status" value="1"/>
</dbReference>
<gene>
    <name evidence="2" type="primary">ssd</name>
    <name evidence="2" type="ORF">ACFPET_08110</name>
</gene>
<dbReference type="Proteomes" id="UP001595823">
    <property type="component" value="Unassembled WGS sequence"/>
</dbReference>